<evidence type="ECO:0000313" key="7">
    <source>
        <dbReference type="Proteomes" id="UP000092950"/>
    </source>
</evidence>
<dbReference type="Gene3D" id="3.40.50.720">
    <property type="entry name" value="NAD(P)-binding Rossmann-like Domain"/>
    <property type="match status" value="2"/>
</dbReference>
<gene>
    <name evidence="5" type="primary">ghrA_1</name>
    <name evidence="4" type="ORF">BBN53_18470</name>
    <name evidence="5" type="ORF">ERS370011_03333</name>
</gene>
<dbReference type="EMBL" id="CP016440">
    <property type="protein sequence ID" value="ANY17694.1"/>
    <property type="molecule type" value="Genomic_DNA"/>
</dbReference>
<reference evidence="5 6" key="1">
    <citation type="submission" date="2015-09" db="EMBL/GenBank/DDBJ databases">
        <authorList>
            <person name="Jackson K.R."/>
            <person name="Lunt B.L."/>
            <person name="Fisher J.N.B."/>
            <person name="Gardner A.V."/>
            <person name="Bailey M.E."/>
            <person name="Deus L.M."/>
            <person name="Earl A.S."/>
            <person name="Gibby P.D."/>
            <person name="Hartmann K.A."/>
            <person name="Liu J.E."/>
            <person name="Manci A.M."/>
            <person name="Nielsen D.A."/>
            <person name="Solomon M.B."/>
            <person name="Breakwell D.P."/>
            <person name="Burnett S.H."/>
            <person name="Grose J.H."/>
        </authorList>
    </citation>
    <scope>NUCLEOTIDE SEQUENCE [LARGE SCALE GENOMIC DNA]</scope>
    <source>
        <strain evidence="5 6">2789STDY5608636</strain>
    </source>
</reference>
<evidence type="ECO:0000259" key="3">
    <source>
        <dbReference type="Pfam" id="PF02826"/>
    </source>
</evidence>
<dbReference type="GO" id="GO:0051287">
    <property type="term" value="F:NAD binding"/>
    <property type="evidence" value="ECO:0007669"/>
    <property type="project" value="InterPro"/>
</dbReference>
<dbReference type="AlphaFoldDB" id="A0A0J6C662"/>
<keyword evidence="7" id="KW-1185">Reference proteome</keyword>
<protein>
    <submittedName>
        <fullName evidence="5">Glyoxylate/hydroxypyruvate reductase A</fullName>
        <ecNumber evidence="5">1.1.1.79</ecNumber>
    </submittedName>
</protein>
<dbReference type="EMBL" id="CYTV01000010">
    <property type="protein sequence ID" value="CUJ01698.1"/>
    <property type="molecule type" value="Genomic_DNA"/>
</dbReference>
<evidence type="ECO:0000256" key="2">
    <source>
        <dbReference type="ARBA" id="ARBA00023027"/>
    </source>
</evidence>
<dbReference type="CDD" id="cd12164">
    <property type="entry name" value="GDH_like_2"/>
    <property type="match status" value="1"/>
</dbReference>
<dbReference type="PANTHER" id="PTHR43333:SF1">
    <property type="entry name" value="D-ISOMER SPECIFIC 2-HYDROXYACID DEHYDROGENASE NAD-BINDING DOMAIN-CONTAINING PROTEIN"/>
    <property type="match status" value="1"/>
</dbReference>
<accession>A0A0M7GYK8</accession>
<organism evidence="5 6">
    <name type="scientific">Bordetella pseudohinzii</name>
    <dbReference type="NCBI Taxonomy" id="1331258"/>
    <lineage>
        <taxon>Bacteria</taxon>
        <taxon>Pseudomonadati</taxon>
        <taxon>Pseudomonadota</taxon>
        <taxon>Betaproteobacteria</taxon>
        <taxon>Burkholderiales</taxon>
        <taxon>Alcaligenaceae</taxon>
        <taxon>Bordetella</taxon>
    </lineage>
</organism>
<sequence length="312" mass="33605">MRITVESGGAAALEQWRGYFQEFDPAIEVVGWDAARGDPAGIGYALVWAPGPGRLAALPDLKLIVSAGAGVDNILADPLLPASVPIARMITESTAAVMGDYVLTGALMLMRDARGMALDQAARRWRARENPPLVNEVRVGVMGLGQMGAHTAIRLAQTGFEVAGWSRTRADLPGVTCYAGPRERDAFLARSDILVCLLPATPATRGILNAETFSRLPRGASLINAGRGSHLVESDLLAALDSGQLKGALLDVFDIEPLPDASPLWSHPGILVTPHYGSTPSRRDRARKTVEIIHRWERGETLDLLYDRQRGY</sequence>
<dbReference type="GO" id="GO:0030267">
    <property type="term" value="F:glyoxylate reductase (NADPH) activity"/>
    <property type="evidence" value="ECO:0007669"/>
    <property type="project" value="UniProtKB-EC"/>
</dbReference>
<proteinExistence type="predicted"/>
<dbReference type="EC" id="1.1.1.79" evidence="5"/>
<dbReference type="Pfam" id="PF02826">
    <property type="entry name" value="2-Hacid_dh_C"/>
    <property type="match status" value="1"/>
</dbReference>
<dbReference type="KEGG" id="bpdz:BBN53_18470"/>
<keyword evidence="5" id="KW-0670">Pyruvate</keyword>
<evidence type="ECO:0000313" key="4">
    <source>
        <dbReference type="EMBL" id="ANY17694.1"/>
    </source>
</evidence>
<accession>A0A0J6C662</accession>
<evidence type="ECO:0000313" key="5">
    <source>
        <dbReference type="EMBL" id="CUJ01698.1"/>
    </source>
</evidence>
<dbReference type="RefSeq" id="WP_043214048.1">
    <property type="nucleotide sequence ID" value="NZ_CAJGUQ010000175.1"/>
</dbReference>
<reference evidence="4 7" key="2">
    <citation type="submission" date="2016-07" db="EMBL/GenBank/DDBJ databases">
        <title>Complete genome sequences of Bordetella pseudohinzii.</title>
        <authorList>
            <person name="Spilker T."/>
            <person name="Darrah R."/>
            <person name="LiPuma J.J."/>
        </authorList>
    </citation>
    <scope>NUCLEOTIDE SEQUENCE [LARGE SCALE GENOMIC DNA]</scope>
    <source>
        <strain evidence="4 7">HI4681</strain>
    </source>
</reference>
<dbReference type="PANTHER" id="PTHR43333">
    <property type="entry name" value="2-HACID_DH_C DOMAIN-CONTAINING PROTEIN"/>
    <property type="match status" value="1"/>
</dbReference>
<feature type="domain" description="D-isomer specific 2-hydroxyacid dehydrogenase NAD-binding" evidence="3">
    <location>
        <begin position="106"/>
        <end position="277"/>
    </location>
</feature>
<keyword evidence="2" id="KW-0520">NAD</keyword>
<dbReference type="Proteomes" id="UP000053096">
    <property type="component" value="Unassembled WGS sequence"/>
</dbReference>
<evidence type="ECO:0000313" key="6">
    <source>
        <dbReference type="Proteomes" id="UP000053096"/>
    </source>
</evidence>
<dbReference type="SUPFAM" id="SSF51735">
    <property type="entry name" value="NAD(P)-binding Rossmann-fold domains"/>
    <property type="match status" value="1"/>
</dbReference>
<dbReference type="SUPFAM" id="SSF52283">
    <property type="entry name" value="Formate/glycerate dehydrogenase catalytic domain-like"/>
    <property type="match status" value="1"/>
</dbReference>
<keyword evidence="1 5" id="KW-0560">Oxidoreductase</keyword>
<dbReference type="InterPro" id="IPR036291">
    <property type="entry name" value="NAD(P)-bd_dom_sf"/>
</dbReference>
<dbReference type="Proteomes" id="UP000092950">
    <property type="component" value="Chromosome"/>
</dbReference>
<dbReference type="OrthoDB" id="9787219at2"/>
<name>A0A0J6C662_9BORD</name>
<evidence type="ECO:0000256" key="1">
    <source>
        <dbReference type="ARBA" id="ARBA00023002"/>
    </source>
</evidence>
<dbReference type="InterPro" id="IPR006140">
    <property type="entry name" value="D-isomer_DH_NAD-bd"/>
</dbReference>